<organism evidence="2 3">
    <name type="scientific">Hirundo rustica rustica</name>
    <dbReference type="NCBI Taxonomy" id="333673"/>
    <lineage>
        <taxon>Eukaryota</taxon>
        <taxon>Metazoa</taxon>
        <taxon>Chordata</taxon>
        <taxon>Craniata</taxon>
        <taxon>Vertebrata</taxon>
        <taxon>Euteleostomi</taxon>
        <taxon>Archelosauria</taxon>
        <taxon>Archosauria</taxon>
        <taxon>Dinosauria</taxon>
        <taxon>Saurischia</taxon>
        <taxon>Theropoda</taxon>
        <taxon>Coelurosauria</taxon>
        <taxon>Aves</taxon>
        <taxon>Neognathae</taxon>
        <taxon>Neoaves</taxon>
        <taxon>Telluraves</taxon>
        <taxon>Australaves</taxon>
        <taxon>Passeriformes</taxon>
        <taxon>Sylvioidea</taxon>
        <taxon>Hirundinidae</taxon>
        <taxon>Hirundo</taxon>
    </lineage>
</organism>
<feature type="region of interest" description="Disordered" evidence="1">
    <location>
        <begin position="54"/>
        <end position="120"/>
    </location>
</feature>
<evidence type="ECO:0000256" key="1">
    <source>
        <dbReference type="SAM" id="MobiDB-lite"/>
    </source>
</evidence>
<evidence type="ECO:0000313" key="2">
    <source>
        <dbReference type="EMBL" id="RMC04800.1"/>
    </source>
</evidence>
<dbReference type="EMBL" id="QRBI01000123">
    <property type="protein sequence ID" value="RMC04800.1"/>
    <property type="molecule type" value="Genomic_DNA"/>
</dbReference>
<name>A0A3M0K0Q2_HIRRU</name>
<accession>A0A3M0K0Q2</accession>
<protein>
    <submittedName>
        <fullName evidence="2">Uncharacterized protein</fullName>
    </submittedName>
</protein>
<proteinExistence type="predicted"/>
<feature type="compositionally biased region" description="Basic and acidic residues" evidence="1">
    <location>
        <begin position="59"/>
        <end position="120"/>
    </location>
</feature>
<gene>
    <name evidence="2" type="ORF">DUI87_17972</name>
</gene>
<sequence>MLAVIVHLLHLPPSFFNIQKVKILTTAGFEIASHQITFLIISSASIWKSLSSQPVFKKKRDETRRDETRRDETRRDETRRREEKRREEKRDETRRERRDETRKRREREEKRREEKEEKRR</sequence>
<dbReference type="AlphaFoldDB" id="A0A3M0K0Q2"/>
<dbReference type="Proteomes" id="UP000269221">
    <property type="component" value="Unassembled WGS sequence"/>
</dbReference>
<comment type="caution">
    <text evidence="2">The sequence shown here is derived from an EMBL/GenBank/DDBJ whole genome shotgun (WGS) entry which is preliminary data.</text>
</comment>
<evidence type="ECO:0000313" key="3">
    <source>
        <dbReference type="Proteomes" id="UP000269221"/>
    </source>
</evidence>
<reference evidence="2 3" key="1">
    <citation type="submission" date="2018-07" db="EMBL/GenBank/DDBJ databases">
        <title>A high quality draft genome assembly of the barn swallow (H. rustica rustica).</title>
        <authorList>
            <person name="Formenti G."/>
            <person name="Chiara M."/>
            <person name="Poveda L."/>
            <person name="Francoijs K.-J."/>
            <person name="Bonisoli-Alquati A."/>
            <person name="Canova L."/>
            <person name="Gianfranceschi L."/>
            <person name="Horner D.S."/>
            <person name="Saino N."/>
        </authorList>
    </citation>
    <scope>NUCLEOTIDE SEQUENCE [LARGE SCALE GENOMIC DNA]</scope>
    <source>
        <strain evidence="2">Chelidonia</strain>
        <tissue evidence="2">Blood</tissue>
    </source>
</reference>
<keyword evidence="3" id="KW-1185">Reference proteome</keyword>